<organism evidence="1 2">
    <name type="scientific">Morella rubra</name>
    <name type="common">Chinese bayberry</name>
    <dbReference type="NCBI Taxonomy" id="262757"/>
    <lineage>
        <taxon>Eukaryota</taxon>
        <taxon>Viridiplantae</taxon>
        <taxon>Streptophyta</taxon>
        <taxon>Embryophyta</taxon>
        <taxon>Tracheophyta</taxon>
        <taxon>Spermatophyta</taxon>
        <taxon>Magnoliopsida</taxon>
        <taxon>eudicotyledons</taxon>
        <taxon>Gunneridae</taxon>
        <taxon>Pentapetalae</taxon>
        <taxon>rosids</taxon>
        <taxon>fabids</taxon>
        <taxon>Fagales</taxon>
        <taxon>Myricaceae</taxon>
        <taxon>Morella</taxon>
    </lineage>
</organism>
<protein>
    <submittedName>
        <fullName evidence="1">Uncharacterized protein</fullName>
    </submittedName>
</protein>
<dbReference type="Proteomes" id="UP000516437">
    <property type="component" value="Chromosome 6"/>
</dbReference>
<evidence type="ECO:0000313" key="1">
    <source>
        <dbReference type="EMBL" id="KAB1209443.1"/>
    </source>
</evidence>
<dbReference type="AlphaFoldDB" id="A0A6A1V9N7"/>
<proteinExistence type="predicted"/>
<evidence type="ECO:0000313" key="2">
    <source>
        <dbReference type="Proteomes" id="UP000516437"/>
    </source>
</evidence>
<accession>A0A6A1V9N7</accession>
<name>A0A6A1V9N7_9ROSI</name>
<dbReference type="EMBL" id="RXIC02000024">
    <property type="protein sequence ID" value="KAB1209443.1"/>
    <property type="molecule type" value="Genomic_DNA"/>
</dbReference>
<comment type="caution">
    <text evidence="1">The sequence shown here is derived from an EMBL/GenBank/DDBJ whole genome shotgun (WGS) entry which is preliminary data.</text>
</comment>
<sequence>MAEEMLETEYGWVTLEVVVEKGETSGAVPIPVAINSPLPILEISLAYPMAVDTSLASIDQATLYLMVISGGGAEDLAMPSFKGKEAVAVPLEVKHEQPIGVVELGKEKSVESALTEVVMAPER</sequence>
<keyword evidence="2" id="KW-1185">Reference proteome</keyword>
<gene>
    <name evidence="1" type="ORF">CJ030_MR6G023774</name>
</gene>
<reference evidence="1 2" key="1">
    <citation type="journal article" date="2019" name="Plant Biotechnol. J.">
        <title>The red bayberry genome and genetic basis of sex determination.</title>
        <authorList>
            <person name="Jia H.M."/>
            <person name="Jia H.J."/>
            <person name="Cai Q.L."/>
            <person name="Wang Y."/>
            <person name="Zhao H.B."/>
            <person name="Yang W.F."/>
            <person name="Wang G.Y."/>
            <person name="Li Y.H."/>
            <person name="Zhan D.L."/>
            <person name="Shen Y.T."/>
            <person name="Niu Q.F."/>
            <person name="Chang L."/>
            <person name="Qiu J."/>
            <person name="Zhao L."/>
            <person name="Xie H.B."/>
            <person name="Fu W.Y."/>
            <person name="Jin J."/>
            <person name="Li X.W."/>
            <person name="Jiao Y."/>
            <person name="Zhou C.C."/>
            <person name="Tu T."/>
            <person name="Chai C.Y."/>
            <person name="Gao J.L."/>
            <person name="Fan L.J."/>
            <person name="van de Weg E."/>
            <person name="Wang J.Y."/>
            <person name="Gao Z.S."/>
        </authorList>
    </citation>
    <scope>NUCLEOTIDE SEQUENCE [LARGE SCALE GENOMIC DNA]</scope>
    <source>
        <tissue evidence="1">Leaves</tissue>
    </source>
</reference>